<keyword evidence="2" id="KW-1133">Transmembrane helix</keyword>
<reference evidence="4" key="1">
    <citation type="journal article" date="2019" name="Nat. Commun.">
        <title>The genome of broomcorn millet.</title>
        <authorList>
            <person name="Zou C."/>
            <person name="Miki D."/>
            <person name="Li D."/>
            <person name="Tang Q."/>
            <person name="Xiao L."/>
            <person name="Rajput S."/>
            <person name="Deng P."/>
            <person name="Jia W."/>
            <person name="Huang R."/>
            <person name="Zhang M."/>
            <person name="Sun Y."/>
            <person name="Hu J."/>
            <person name="Fu X."/>
            <person name="Schnable P.S."/>
            <person name="Li F."/>
            <person name="Zhang H."/>
            <person name="Feng B."/>
            <person name="Zhu X."/>
            <person name="Liu R."/>
            <person name="Schnable J.C."/>
            <person name="Zhu J.-K."/>
            <person name="Zhang H."/>
        </authorList>
    </citation>
    <scope>NUCLEOTIDE SEQUENCE [LARGE SCALE GENOMIC DNA]</scope>
</reference>
<feature type="transmembrane region" description="Helical" evidence="2">
    <location>
        <begin position="673"/>
        <end position="695"/>
    </location>
</feature>
<dbReference type="OrthoDB" id="1924921at2759"/>
<feature type="region of interest" description="Disordered" evidence="1">
    <location>
        <begin position="272"/>
        <end position="305"/>
    </location>
</feature>
<dbReference type="InterPro" id="IPR052843">
    <property type="entry name" value="ER_body_metal_sequester"/>
</dbReference>
<feature type="compositionally biased region" description="Low complexity" evidence="1">
    <location>
        <begin position="86"/>
        <end position="97"/>
    </location>
</feature>
<evidence type="ECO:0000256" key="1">
    <source>
        <dbReference type="SAM" id="MobiDB-lite"/>
    </source>
</evidence>
<feature type="transmembrane region" description="Helical" evidence="2">
    <location>
        <begin position="738"/>
        <end position="759"/>
    </location>
</feature>
<feature type="region of interest" description="Disordered" evidence="1">
    <location>
        <begin position="372"/>
        <end position="468"/>
    </location>
</feature>
<name>A0A3L6RXX9_PANMI</name>
<feature type="transmembrane region" description="Helical" evidence="2">
    <location>
        <begin position="621"/>
        <end position="639"/>
    </location>
</feature>
<protein>
    <submittedName>
        <fullName evidence="3">Membrane protein of ER body-like protein isoform X1</fullName>
    </submittedName>
</protein>
<feature type="region of interest" description="Disordered" evidence="1">
    <location>
        <begin position="1"/>
        <end position="26"/>
    </location>
</feature>
<comment type="caution">
    <text evidence="3">The sequence shown here is derived from an EMBL/GenBank/DDBJ whole genome shotgun (WGS) entry which is preliminary data.</text>
</comment>
<evidence type="ECO:0000313" key="4">
    <source>
        <dbReference type="Proteomes" id="UP000275267"/>
    </source>
</evidence>
<accession>A0A3L6RXX9</accession>
<evidence type="ECO:0000313" key="3">
    <source>
        <dbReference type="EMBL" id="RLN11824.1"/>
    </source>
</evidence>
<sequence length="798" mass="86267">MEVEKPWEGVQQQQPAMDDEAEDAADGGLQTREMMKKKMVGPGHGDNVGVGDVVVEEILKAAAAAAAEEDKSVFFDPAKGLVWCGSSSRSTGSSCRSSIKRVSDHATEEDEVTEVVQVDGQNENSNETSIAEGKGTEVEENVNDQETNHSSSDGKLENGSHSNGVHEISRGAETMTVAVGEAQPLKLIAAIGESKNILPNLSGVLDISNGSTSTTEVHEIEVEKDENGIKDKVNIEEYDLEKILDEQETHDLYCPNCKSCITRRVILKKRKRTARQAKREEPPKRPQLEEPSANVSDQTPVESHDQESPQVFRCLSCFTFFIPTGCSFNIFRIFERRDANQQVQVQHPAASQETSEHCGSWLLSCFQTVDSPKKSTDADSQKEPLLSVSQSTDNTISVEDSASSSQSHSTVGEAEQLKKPLIAGLSSTVQTTTGKNEEDIKQPFSESHGTASSSVTIHTSSSSQGETGLFTQTGHVVTEQRGGAHQEQIPPSKPADDMINDTHLGHKQDIQGNTTGASGNNSFFNQPFFNPELKVPAKVLPGVDNLTGEKPTPVIPQPSQSPHIVVPVPEAIVSETPARPAPSDERDEWDILKAIVYGGLVESITSLSIVSAAAASGAKTLDIFILGIANLIGGLPVIYHNIADLRNTGDVAENSEQVGHYWLELGRRRKYRLHMVVAILSYILFGLLPPVIYGLSFRKNDNRENKMMVVAAASLMCIGLLAIVKAHVKRPRTYITTILYYLSIGFSSSGLSYVAGVLITRLLAHFGLIDQGGALAPAPPSLLFPHAMGADAATWASY</sequence>
<feature type="compositionally biased region" description="Polar residues" evidence="1">
    <location>
        <begin position="120"/>
        <end position="129"/>
    </location>
</feature>
<dbReference type="PANTHER" id="PTHR38937:SF2">
    <property type="entry name" value="MEMBRANE PROTEIN OF ER BODY-LIKE PROTEIN ISOFORM X1"/>
    <property type="match status" value="1"/>
</dbReference>
<dbReference type="PANTHER" id="PTHR38937">
    <property type="entry name" value="MEMBRANE PROTEIN OF ER BODY-LIKE PROTEIN"/>
    <property type="match status" value="1"/>
</dbReference>
<gene>
    <name evidence="3" type="ORF">C2845_PM09G00160</name>
</gene>
<organism evidence="3 4">
    <name type="scientific">Panicum miliaceum</name>
    <name type="common">Proso millet</name>
    <name type="synonym">Broomcorn millet</name>
    <dbReference type="NCBI Taxonomy" id="4540"/>
    <lineage>
        <taxon>Eukaryota</taxon>
        <taxon>Viridiplantae</taxon>
        <taxon>Streptophyta</taxon>
        <taxon>Embryophyta</taxon>
        <taxon>Tracheophyta</taxon>
        <taxon>Spermatophyta</taxon>
        <taxon>Magnoliopsida</taxon>
        <taxon>Liliopsida</taxon>
        <taxon>Poales</taxon>
        <taxon>Poaceae</taxon>
        <taxon>PACMAD clade</taxon>
        <taxon>Panicoideae</taxon>
        <taxon>Panicodae</taxon>
        <taxon>Paniceae</taxon>
        <taxon>Panicinae</taxon>
        <taxon>Panicum</taxon>
        <taxon>Panicum sect. Panicum</taxon>
    </lineage>
</organism>
<keyword evidence="2" id="KW-0472">Membrane</keyword>
<dbReference type="EMBL" id="PQIB02000006">
    <property type="protein sequence ID" value="RLN11824.1"/>
    <property type="molecule type" value="Genomic_DNA"/>
</dbReference>
<feature type="region of interest" description="Disordered" evidence="1">
    <location>
        <begin position="86"/>
        <end position="166"/>
    </location>
</feature>
<proteinExistence type="predicted"/>
<dbReference type="STRING" id="4540.A0A3L6RXX9"/>
<feature type="transmembrane region" description="Helical" evidence="2">
    <location>
        <begin position="707"/>
        <end position="726"/>
    </location>
</feature>
<keyword evidence="2" id="KW-0812">Transmembrane</keyword>
<feature type="compositionally biased region" description="Basic and acidic residues" evidence="1">
    <location>
        <begin position="372"/>
        <end position="382"/>
    </location>
</feature>
<evidence type="ECO:0000256" key="2">
    <source>
        <dbReference type="SAM" id="Phobius"/>
    </source>
</evidence>
<keyword evidence="4" id="KW-1185">Reference proteome</keyword>
<feature type="compositionally biased region" description="Basic and acidic residues" evidence="1">
    <location>
        <begin position="277"/>
        <end position="288"/>
    </location>
</feature>
<feature type="compositionally biased region" description="Polar residues" evidence="1">
    <location>
        <begin position="425"/>
        <end position="434"/>
    </location>
</feature>
<dbReference type="Proteomes" id="UP000275267">
    <property type="component" value="Unassembled WGS sequence"/>
</dbReference>
<dbReference type="AlphaFoldDB" id="A0A3L6RXX9"/>
<dbReference type="CDD" id="cd01059">
    <property type="entry name" value="CCC1_like"/>
    <property type="match status" value="1"/>
</dbReference>
<feature type="compositionally biased region" description="Low complexity" evidence="1">
    <location>
        <begin position="450"/>
        <end position="463"/>
    </location>
</feature>
<feature type="compositionally biased region" description="Polar residues" evidence="1">
    <location>
        <begin position="387"/>
        <end position="410"/>
    </location>
</feature>